<dbReference type="EMBL" id="CCKQ01015950">
    <property type="protein sequence ID" value="CDW87799.1"/>
    <property type="molecule type" value="Genomic_DNA"/>
</dbReference>
<dbReference type="PROSITE" id="PS00124">
    <property type="entry name" value="FBPASE"/>
    <property type="match status" value="1"/>
</dbReference>
<dbReference type="PRINTS" id="PR01958">
    <property type="entry name" value="S17BPHPHTASE"/>
</dbReference>
<dbReference type="Pfam" id="PF18913">
    <property type="entry name" value="FBPase_C"/>
    <property type="match status" value="1"/>
</dbReference>
<evidence type="ECO:0000256" key="1">
    <source>
        <dbReference type="ARBA" id="ARBA00001946"/>
    </source>
</evidence>
<comment type="pathway">
    <text evidence="2">Carbohydrate biosynthesis; Calvin cycle.</text>
</comment>
<evidence type="ECO:0000256" key="4">
    <source>
        <dbReference type="ARBA" id="ARBA00022723"/>
    </source>
</evidence>
<gene>
    <name evidence="10" type="primary">Contig3875.g4139</name>
    <name evidence="10" type="ORF">STYLEM_16912</name>
</gene>
<dbReference type="AlphaFoldDB" id="A0A078AZX8"/>
<reference evidence="10 11" key="1">
    <citation type="submission" date="2014-06" db="EMBL/GenBank/DDBJ databases">
        <authorList>
            <person name="Swart Estienne"/>
        </authorList>
    </citation>
    <scope>NUCLEOTIDE SEQUENCE [LARGE SCALE GENOMIC DNA]</scope>
    <source>
        <strain evidence="10 11">130c</strain>
    </source>
</reference>
<evidence type="ECO:0000256" key="6">
    <source>
        <dbReference type="ARBA" id="ARBA00022842"/>
    </source>
</evidence>
<protein>
    <submittedName>
        <fullName evidence="10">Chloroplast sedoheptulose--bisphosphatase</fullName>
    </submittedName>
</protein>
<accession>A0A078AZX8</accession>
<dbReference type="PANTHER" id="PTHR11556:SF35">
    <property type="entry name" value="SEDOHEPTULOSE-1,7-BISPHOSPHATASE, CHLOROPLASTIC"/>
    <property type="match status" value="1"/>
</dbReference>
<dbReference type="InterPro" id="IPR023079">
    <property type="entry name" value="SBPase"/>
</dbReference>
<dbReference type="OrthoDB" id="10256725at2759"/>
<evidence type="ECO:0000256" key="5">
    <source>
        <dbReference type="ARBA" id="ARBA00022801"/>
    </source>
</evidence>
<dbReference type="GO" id="GO:0042132">
    <property type="term" value="F:fructose 1,6-bisphosphate 1-phosphatase activity"/>
    <property type="evidence" value="ECO:0007669"/>
    <property type="project" value="TreeGrafter"/>
</dbReference>
<name>A0A078AZX8_STYLE</name>
<sequence>MENIYSQSDLLRVNKAILNSTQQISSWLRGHTPKKMETTNQYGDAQTDAVEKASEIIVNQLKQTDVIRGYFSKDSPQFVENNPQGEFIVTFDPIDGGTVIEANYAVASIFGIWRKDQVNGCTGRDLAGAALAIYGSRTTLLLYNSHAKVVEELTLIKRNKAAPKWIVTIPKFSFTPKARNFSPEGVKSCYEDPGYLKVFQHYVIQGYSIRYSSSMAVDCYQMFMKNSGIYLSLETVAFGAKLRLIYELIPIAFLIEKAKGVATDGHHNILDIVIEGYEQKSAFIAGSKEEVQFVMETLKCNGTNIASLDQMAEELLKDKELV</sequence>
<evidence type="ECO:0000313" key="10">
    <source>
        <dbReference type="EMBL" id="CDW87799.1"/>
    </source>
</evidence>
<evidence type="ECO:0000259" key="9">
    <source>
        <dbReference type="Pfam" id="PF18913"/>
    </source>
</evidence>
<evidence type="ECO:0000256" key="2">
    <source>
        <dbReference type="ARBA" id="ARBA00005215"/>
    </source>
</evidence>
<keyword evidence="4" id="KW-0479">Metal-binding</keyword>
<dbReference type="InterPro" id="IPR044015">
    <property type="entry name" value="FBPase_C_dom"/>
</dbReference>
<dbReference type="GO" id="GO:0005986">
    <property type="term" value="P:sucrose biosynthetic process"/>
    <property type="evidence" value="ECO:0007669"/>
    <property type="project" value="TreeGrafter"/>
</dbReference>
<dbReference type="PANTHER" id="PTHR11556">
    <property type="entry name" value="FRUCTOSE-1,6-BISPHOSPHATASE-RELATED"/>
    <property type="match status" value="1"/>
</dbReference>
<dbReference type="GO" id="GO:0046872">
    <property type="term" value="F:metal ion binding"/>
    <property type="evidence" value="ECO:0007669"/>
    <property type="project" value="UniProtKB-KW"/>
</dbReference>
<dbReference type="Pfam" id="PF00316">
    <property type="entry name" value="FBPase"/>
    <property type="match status" value="1"/>
</dbReference>
<organism evidence="10 11">
    <name type="scientific">Stylonychia lemnae</name>
    <name type="common">Ciliate</name>
    <dbReference type="NCBI Taxonomy" id="5949"/>
    <lineage>
        <taxon>Eukaryota</taxon>
        <taxon>Sar</taxon>
        <taxon>Alveolata</taxon>
        <taxon>Ciliophora</taxon>
        <taxon>Intramacronucleata</taxon>
        <taxon>Spirotrichea</taxon>
        <taxon>Stichotrichia</taxon>
        <taxon>Sporadotrichida</taxon>
        <taxon>Oxytrichidae</taxon>
        <taxon>Stylonychinae</taxon>
        <taxon>Stylonychia</taxon>
    </lineage>
</organism>
<feature type="domain" description="Fructose-1-6-bisphosphatase class I N-terminal" evidence="8">
    <location>
        <begin position="38"/>
        <end position="143"/>
    </location>
</feature>
<dbReference type="GO" id="GO:0005737">
    <property type="term" value="C:cytoplasm"/>
    <property type="evidence" value="ECO:0007669"/>
    <property type="project" value="TreeGrafter"/>
</dbReference>
<keyword evidence="5" id="KW-0378">Hydrolase</keyword>
<feature type="domain" description="Fructose-1-6-bisphosphatase class 1 C-terminal" evidence="9">
    <location>
        <begin position="177"/>
        <end position="297"/>
    </location>
</feature>
<dbReference type="PIRSF" id="PIRSF000904">
    <property type="entry name" value="FBPtase_SBPase"/>
    <property type="match status" value="1"/>
</dbReference>
<keyword evidence="6" id="KW-0460">Magnesium</keyword>
<comment type="similarity">
    <text evidence="3">Belongs to the FBPase class 1 family.</text>
</comment>
<dbReference type="InterPro" id="IPR033391">
    <property type="entry name" value="FBPase_N"/>
</dbReference>
<keyword evidence="7" id="KW-0119">Carbohydrate metabolism</keyword>
<dbReference type="GO" id="GO:0030388">
    <property type="term" value="P:fructose 1,6-bisphosphate metabolic process"/>
    <property type="evidence" value="ECO:0007669"/>
    <property type="project" value="TreeGrafter"/>
</dbReference>
<comment type="cofactor">
    <cofactor evidence="1">
        <name>Mg(2+)</name>
        <dbReference type="ChEBI" id="CHEBI:18420"/>
    </cofactor>
</comment>
<dbReference type="SUPFAM" id="SSF56655">
    <property type="entry name" value="Carbohydrate phosphatase"/>
    <property type="match status" value="1"/>
</dbReference>
<evidence type="ECO:0000256" key="7">
    <source>
        <dbReference type="ARBA" id="ARBA00023277"/>
    </source>
</evidence>
<dbReference type="Proteomes" id="UP000039865">
    <property type="component" value="Unassembled WGS sequence"/>
</dbReference>
<dbReference type="GO" id="GO:0006002">
    <property type="term" value="P:fructose 6-phosphate metabolic process"/>
    <property type="evidence" value="ECO:0007669"/>
    <property type="project" value="TreeGrafter"/>
</dbReference>
<evidence type="ECO:0000259" key="8">
    <source>
        <dbReference type="Pfam" id="PF00316"/>
    </source>
</evidence>
<dbReference type="Gene3D" id="3.40.190.80">
    <property type="match status" value="1"/>
</dbReference>
<dbReference type="GO" id="GO:0006000">
    <property type="term" value="P:fructose metabolic process"/>
    <property type="evidence" value="ECO:0007669"/>
    <property type="project" value="TreeGrafter"/>
</dbReference>
<dbReference type="InterPro" id="IPR020548">
    <property type="entry name" value="Fructose_bisphosphatase_AS"/>
</dbReference>
<dbReference type="OMA" id="REMHAGG"/>
<evidence type="ECO:0000313" key="11">
    <source>
        <dbReference type="Proteomes" id="UP000039865"/>
    </source>
</evidence>
<dbReference type="InParanoid" id="A0A078AZX8"/>
<evidence type="ECO:0000256" key="3">
    <source>
        <dbReference type="ARBA" id="ARBA00010941"/>
    </source>
</evidence>
<keyword evidence="11" id="KW-1185">Reference proteome</keyword>
<dbReference type="GO" id="GO:0006094">
    <property type="term" value="P:gluconeogenesis"/>
    <property type="evidence" value="ECO:0007669"/>
    <property type="project" value="TreeGrafter"/>
</dbReference>
<dbReference type="Gene3D" id="3.30.540.10">
    <property type="entry name" value="Fructose-1,6-Bisphosphatase, subunit A, domain 1"/>
    <property type="match status" value="1"/>
</dbReference>
<dbReference type="InterPro" id="IPR000146">
    <property type="entry name" value="FBPase_class-1"/>
</dbReference>
<proteinExistence type="inferred from homology"/>